<organism evidence="1 2">
    <name type="scientific">Sphingomonas mollis</name>
    <dbReference type="NCBI Taxonomy" id="2795726"/>
    <lineage>
        <taxon>Bacteria</taxon>
        <taxon>Pseudomonadati</taxon>
        <taxon>Pseudomonadota</taxon>
        <taxon>Alphaproteobacteria</taxon>
        <taxon>Sphingomonadales</taxon>
        <taxon>Sphingomonadaceae</taxon>
        <taxon>Sphingomonas</taxon>
    </lineage>
</organism>
<reference evidence="2" key="1">
    <citation type="submission" date="2020-12" db="EMBL/GenBank/DDBJ databases">
        <title>Hymenobacter sp.</title>
        <authorList>
            <person name="Kim M.K."/>
        </authorList>
    </citation>
    <scope>NUCLEOTIDE SEQUENCE [LARGE SCALE GENOMIC DNA]</scope>
    <source>
        <strain evidence="2">BT553</strain>
    </source>
</reference>
<proteinExistence type="predicted"/>
<dbReference type="EMBL" id="JAELXS010000008">
    <property type="protein sequence ID" value="MBJ6123081.1"/>
    <property type="molecule type" value="Genomic_DNA"/>
</dbReference>
<sequence>MGFQISWLAARAPKATLLEALHLTDTGVPDEANEAPFSVAELSGGWSLIWSNDVEWALPSRVPVLVTQTAVVAFMVFEGIDASFVDYAGPDGNWSVSYGLEDGGALHGEWPPALAPVAAAASGPFDVPGDLARALTGYAYNRADDGIRFTIAEIESASGAASEPVAVAAE</sequence>
<evidence type="ECO:0000313" key="2">
    <source>
        <dbReference type="Proteomes" id="UP000640426"/>
    </source>
</evidence>
<gene>
    <name evidence="1" type="ORF">JAO74_14885</name>
</gene>
<accession>A0ABS0XSR2</accession>
<name>A0ABS0XSR2_9SPHN</name>
<dbReference type="Proteomes" id="UP000640426">
    <property type="component" value="Unassembled WGS sequence"/>
</dbReference>
<evidence type="ECO:0000313" key="1">
    <source>
        <dbReference type="EMBL" id="MBJ6123081.1"/>
    </source>
</evidence>
<keyword evidence="2" id="KW-1185">Reference proteome</keyword>
<dbReference type="RefSeq" id="WP_199039775.1">
    <property type="nucleotide sequence ID" value="NZ_JAELXS010000008.1"/>
</dbReference>
<comment type="caution">
    <text evidence="1">The sequence shown here is derived from an EMBL/GenBank/DDBJ whole genome shotgun (WGS) entry which is preliminary data.</text>
</comment>
<protein>
    <submittedName>
        <fullName evidence="1">Uncharacterized protein</fullName>
    </submittedName>
</protein>